<feature type="chain" id="PRO_5045358748" description="Glycosidase" evidence="3">
    <location>
        <begin position="17"/>
        <end position="369"/>
    </location>
</feature>
<keyword evidence="1" id="KW-0328">Glycosyltransferase</keyword>
<reference evidence="4 5" key="1">
    <citation type="submission" date="2024-08" db="EMBL/GenBank/DDBJ databases">
        <authorList>
            <person name="Cucini C."/>
            <person name="Frati F."/>
        </authorList>
    </citation>
    <scope>NUCLEOTIDE SEQUENCE [LARGE SCALE GENOMIC DNA]</scope>
</reference>
<keyword evidence="3" id="KW-0732">Signal</keyword>
<proteinExistence type="predicted"/>
<dbReference type="InterPro" id="IPR023296">
    <property type="entry name" value="Glyco_hydro_beta-prop_sf"/>
</dbReference>
<evidence type="ECO:0000313" key="4">
    <source>
        <dbReference type="EMBL" id="CAL8141623.1"/>
    </source>
</evidence>
<keyword evidence="5" id="KW-1185">Reference proteome</keyword>
<dbReference type="InterPro" id="IPR007184">
    <property type="entry name" value="Mannoside_phosphorylase"/>
</dbReference>
<dbReference type="PIRSF" id="PIRSF016202">
    <property type="entry name" value="PH1107"/>
    <property type="match status" value="1"/>
</dbReference>
<feature type="signal peptide" evidence="3">
    <location>
        <begin position="1"/>
        <end position="16"/>
    </location>
</feature>
<sequence length="369" mass="41586">MAKLLYFLTLVSIVSSNPLVFKAEEWTLGNFTKQDAVNPVMGPNENTTFFCPVRQEIVNWEKKDVFNPTALVRDGKIHMLYRAEDEVGAFKGTSRIGLAVSTDGINFDREPEPIFYPDNDDANIYEWEGGCEDPRIVELNGTYYLTYTGYDGTLARLMVATSQNLRNWTKHGLVFGKALNGSYENMWSKSGAIVTTLIDEKFVATKINDKFWMFFGESNIYAATSDDLINWEPVVDPDENSEDEYNLLPIFGPREGNFDSDIVEPGPQAIIREEGIVLIYNSRNKDPNNGGDPELPLGTYSAGQVLLNKTSPTQLIGRTAEYFITPDRDYEIIGQVNNVVFVEGLVNFQNKWYLYYGTADSKIALAIIE</sequence>
<gene>
    <name evidence="4" type="ORF">ODALV1_LOCUS28804</name>
</gene>
<name>A0ABP1S1S9_9HEXA</name>
<dbReference type="SUPFAM" id="SSF75005">
    <property type="entry name" value="Arabinanase/levansucrase/invertase"/>
    <property type="match status" value="1"/>
</dbReference>
<dbReference type="PANTHER" id="PTHR34106:SF5">
    <property type="entry name" value="GLYCOSIDASE"/>
    <property type="match status" value="1"/>
</dbReference>
<dbReference type="EMBL" id="CAXLJM020000147">
    <property type="protein sequence ID" value="CAL8141623.1"/>
    <property type="molecule type" value="Genomic_DNA"/>
</dbReference>
<keyword evidence="2" id="KW-0808">Transferase</keyword>
<dbReference type="CDD" id="cd18610">
    <property type="entry name" value="GH130_BT3780-like"/>
    <property type="match status" value="1"/>
</dbReference>
<dbReference type="Gene3D" id="2.115.10.20">
    <property type="entry name" value="Glycosyl hydrolase domain, family 43"/>
    <property type="match status" value="1"/>
</dbReference>
<evidence type="ECO:0000256" key="1">
    <source>
        <dbReference type="ARBA" id="ARBA00022676"/>
    </source>
</evidence>
<comment type="caution">
    <text evidence="4">The sequence shown here is derived from an EMBL/GenBank/DDBJ whole genome shotgun (WGS) entry which is preliminary data.</text>
</comment>
<evidence type="ECO:0008006" key="6">
    <source>
        <dbReference type="Google" id="ProtNLM"/>
    </source>
</evidence>
<dbReference type="Proteomes" id="UP001642540">
    <property type="component" value="Unassembled WGS sequence"/>
</dbReference>
<accession>A0ABP1S1S9</accession>
<organism evidence="4 5">
    <name type="scientific">Orchesella dallaii</name>
    <dbReference type="NCBI Taxonomy" id="48710"/>
    <lineage>
        <taxon>Eukaryota</taxon>
        <taxon>Metazoa</taxon>
        <taxon>Ecdysozoa</taxon>
        <taxon>Arthropoda</taxon>
        <taxon>Hexapoda</taxon>
        <taxon>Collembola</taxon>
        <taxon>Entomobryomorpha</taxon>
        <taxon>Entomobryoidea</taxon>
        <taxon>Orchesellidae</taxon>
        <taxon>Orchesellinae</taxon>
        <taxon>Orchesella</taxon>
    </lineage>
</organism>
<dbReference type="PANTHER" id="PTHR34106">
    <property type="entry name" value="GLYCOSIDASE"/>
    <property type="match status" value="1"/>
</dbReference>
<evidence type="ECO:0000256" key="2">
    <source>
        <dbReference type="ARBA" id="ARBA00022679"/>
    </source>
</evidence>
<evidence type="ECO:0000256" key="3">
    <source>
        <dbReference type="SAM" id="SignalP"/>
    </source>
</evidence>
<evidence type="ECO:0000313" key="5">
    <source>
        <dbReference type="Proteomes" id="UP001642540"/>
    </source>
</evidence>
<protein>
    <recommendedName>
        <fullName evidence="6">Glycosidase</fullName>
    </recommendedName>
</protein>
<dbReference type="Pfam" id="PF04041">
    <property type="entry name" value="Glyco_hydro_130"/>
    <property type="match status" value="1"/>
</dbReference>